<keyword evidence="6" id="KW-1185">Reference proteome</keyword>
<dbReference type="Gene3D" id="3.30.559.10">
    <property type="entry name" value="Chloramphenicol acetyltransferase-like domain"/>
    <property type="match status" value="2"/>
</dbReference>
<evidence type="ECO:0000313" key="5">
    <source>
        <dbReference type="EnsemblPlants" id="LPERR06G02650.1"/>
    </source>
</evidence>
<keyword evidence="1" id="KW-0808">Transferase</keyword>
<evidence type="ECO:0000256" key="1">
    <source>
        <dbReference type="ARBA" id="ARBA00022679"/>
    </source>
</evidence>
<dbReference type="Proteomes" id="UP000032180">
    <property type="component" value="Chromosome 6"/>
</dbReference>
<sequence>MSLSSSLVRVLAVSHVHPAVAGESPPPPHAVELTFLDSFHVSKAPIQRLFFFDGDDLPPFESIVCSLQSSLAATLAVFFPLAGKLAYLPDSGDVVIDHSPEAVSHGVKFVEAEYDGAADDMRRLAADEEHDAVAFVRLVPELDVSRLPAPLLAVQVTRPRDGGGAVAVGVAIHHGVADGQSVWQFIKAWGHGPCRPRFSSATVRHGEEAEEANLLPQRRRDPISEASNNRGSQSRRLAGDGDNRVSTYIAVTSLAWTSIVRAKSGAAADDDIYFMVSADFRRRLRPPADEGYFGNCIGIAIARSTAGEICQLAGAAAAIRMAIREEVEVEEAVAGVDRWRERRAAISKGRLTEAGSSHRYMAYETDFRWGPPSRVELVTVYGDQLVTLLGVGGGGVQGD</sequence>
<name>A0A0D9WLR2_9ORYZ</name>
<dbReference type="eggNOG" id="KOG0800">
    <property type="taxonomic scope" value="Eukaryota"/>
</dbReference>
<protein>
    <submittedName>
        <fullName evidence="5">Uncharacterized protein</fullName>
    </submittedName>
</protein>
<proteinExistence type="predicted"/>
<feature type="signal peptide" evidence="4">
    <location>
        <begin position="1"/>
        <end position="21"/>
    </location>
</feature>
<organism evidence="5 6">
    <name type="scientific">Leersia perrieri</name>
    <dbReference type="NCBI Taxonomy" id="77586"/>
    <lineage>
        <taxon>Eukaryota</taxon>
        <taxon>Viridiplantae</taxon>
        <taxon>Streptophyta</taxon>
        <taxon>Embryophyta</taxon>
        <taxon>Tracheophyta</taxon>
        <taxon>Spermatophyta</taxon>
        <taxon>Magnoliopsida</taxon>
        <taxon>Liliopsida</taxon>
        <taxon>Poales</taxon>
        <taxon>Poaceae</taxon>
        <taxon>BOP clade</taxon>
        <taxon>Oryzoideae</taxon>
        <taxon>Oryzeae</taxon>
        <taxon>Oryzinae</taxon>
        <taxon>Leersia</taxon>
    </lineage>
</organism>
<keyword evidence="2" id="KW-0012">Acyltransferase</keyword>
<keyword evidence="4" id="KW-0732">Signal</keyword>
<evidence type="ECO:0000313" key="6">
    <source>
        <dbReference type="Proteomes" id="UP000032180"/>
    </source>
</evidence>
<accession>A0A0D9WLR2</accession>
<dbReference type="GO" id="GO:0050734">
    <property type="term" value="F:hydroxycinnamoyltransferase activity"/>
    <property type="evidence" value="ECO:0007669"/>
    <property type="project" value="UniProtKB-ARBA"/>
</dbReference>
<reference evidence="5 6" key="1">
    <citation type="submission" date="2012-08" db="EMBL/GenBank/DDBJ databases">
        <title>Oryza genome evolution.</title>
        <authorList>
            <person name="Wing R.A."/>
        </authorList>
    </citation>
    <scope>NUCLEOTIDE SEQUENCE</scope>
</reference>
<feature type="chain" id="PRO_5002348840" evidence="4">
    <location>
        <begin position="22"/>
        <end position="399"/>
    </location>
</feature>
<feature type="region of interest" description="Disordered" evidence="3">
    <location>
        <begin position="200"/>
        <end position="239"/>
    </location>
</feature>
<dbReference type="InterPro" id="IPR023213">
    <property type="entry name" value="CAT-like_dom_sf"/>
</dbReference>
<dbReference type="EnsemblPlants" id="LPERR06G02650.1">
    <property type="protein sequence ID" value="LPERR06G02650.1"/>
    <property type="gene ID" value="LPERR06G02650"/>
</dbReference>
<dbReference type="AlphaFoldDB" id="A0A0D9WLR2"/>
<reference evidence="5" key="3">
    <citation type="submission" date="2015-04" db="UniProtKB">
        <authorList>
            <consortium name="EnsemblPlants"/>
        </authorList>
    </citation>
    <scope>IDENTIFICATION</scope>
</reference>
<evidence type="ECO:0000256" key="4">
    <source>
        <dbReference type="SAM" id="SignalP"/>
    </source>
</evidence>
<dbReference type="Gramene" id="LPERR06G02650.1">
    <property type="protein sequence ID" value="LPERR06G02650.1"/>
    <property type="gene ID" value="LPERR06G02650"/>
</dbReference>
<evidence type="ECO:0000256" key="3">
    <source>
        <dbReference type="SAM" id="MobiDB-lite"/>
    </source>
</evidence>
<dbReference type="Pfam" id="PF02458">
    <property type="entry name" value="Transferase"/>
    <property type="match status" value="2"/>
</dbReference>
<dbReference type="PANTHER" id="PTHR31625">
    <property type="match status" value="1"/>
</dbReference>
<dbReference type="HOGENOM" id="CLU_014546_7_2_1"/>
<evidence type="ECO:0000256" key="2">
    <source>
        <dbReference type="ARBA" id="ARBA00023315"/>
    </source>
</evidence>
<reference evidence="6" key="2">
    <citation type="submission" date="2013-12" db="EMBL/GenBank/DDBJ databases">
        <authorList>
            <person name="Yu Y."/>
            <person name="Lee S."/>
            <person name="de Baynast K."/>
            <person name="Wissotski M."/>
            <person name="Liu L."/>
            <person name="Talag J."/>
            <person name="Goicoechea J."/>
            <person name="Angelova A."/>
            <person name="Jetty R."/>
            <person name="Kudrna D."/>
            <person name="Golser W."/>
            <person name="Rivera L."/>
            <person name="Zhang J."/>
            <person name="Wing R."/>
        </authorList>
    </citation>
    <scope>NUCLEOTIDE SEQUENCE</scope>
</reference>
<dbReference type="STRING" id="77586.A0A0D9WLR2"/>
<feature type="compositionally biased region" description="Polar residues" evidence="3">
    <location>
        <begin position="225"/>
        <end position="235"/>
    </location>
</feature>
<dbReference type="InterPro" id="IPR051504">
    <property type="entry name" value="Plant_metabolite_acyltrans"/>
</dbReference>